<dbReference type="GO" id="GO:0005829">
    <property type="term" value="C:cytosol"/>
    <property type="evidence" value="ECO:0007669"/>
    <property type="project" value="TreeGrafter"/>
</dbReference>
<dbReference type="CDD" id="cd07516">
    <property type="entry name" value="HAD_Pase"/>
    <property type="match status" value="1"/>
</dbReference>
<dbReference type="PANTHER" id="PTHR10000">
    <property type="entry name" value="PHOSPHOSERINE PHOSPHATASE"/>
    <property type="match status" value="1"/>
</dbReference>
<accession>A0A8J8B385</accession>
<keyword evidence="2" id="KW-1185">Reference proteome</keyword>
<dbReference type="PANTHER" id="PTHR10000:SF8">
    <property type="entry name" value="HAD SUPERFAMILY HYDROLASE-LIKE, TYPE 3"/>
    <property type="match status" value="1"/>
</dbReference>
<protein>
    <submittedName>
        <fullName evidence="1">HAD family phosphatase</fullName>
    </submittedName>
</protein>
<gene>
    <name evidence="1" type="ORF">KCX82_22310</name>
</gene>
<dbReference type="InterPro" id="IPR036412">
    <property type="entry name" value="HAD-like_sf"/>
</dbReference>
<proteinExistence type="predicted"/>
<dbReference type="RefSeq" id="WP_227020690.1">
    <property type="nucleotide sequence ID" value="NZ_JAGSND010000037.1"/>
</dbReference>
<dbReference type="Gene3D" id="3.40.50.1000">
    <property type="entry name" value="HAD superfamily/HAD-like"/>
    <property type="match status" value="1"/>
</dbReference>
<dbReference type="AlphaFoldDB" id="A0A8J8B385"/>
<dbReference type="Proteomes" id="UP000675664">
    <property type="component" value="Unassembled WGS sequence"/>
</dbReference>
<dbReference type="Pfam" id="PF08282">
    <property type="entry name" value="Hydrolase_3"/>
    <property type="match status" value="1"/>
</dbReference>
<dbReference type="InterPro" id="IPR023214">
    <property type="entry name" value="HAD_sf"/>
</dbReference>
<evidence type="ECO:0000313" key="2">
    <source>
        <dbReference type="Proteomes" id="UP000675664"/>
    </source>
</evidence>
<sequence>MYKLIAIDLDDTLLNDEGVISEKNKAAIQRAEKAGVKVVIVSGRSYSSTKQYIKELALPNLTVSLNGAYIQDPMDDRLVDGFPIAQSVTLELIKDIEPFEVHINFYNGEKVICQDPSEQALFYSQMNRIEIDYVDSLAELSKTTQAGKLLMSDNQEKLKEIKDLLQKKYGDELNIVFSKPIFLEVTDKKASKGAALLKVAEMYGIEAPEVIAIGDSENDISMIRSAGLGIAVANAKEIIKNEADFVTFSNNESGVAYAINKFIFNESQEQEVN</sequence>
<dbReference type="GO" id="GO:0016791">
    <property type="term" value="F:phosphatase activity"/>
    <property type="evidence" value="ECO:0007669"/>
    <property type="project" value="TreeGrafter"/>
</dbReference>
<dbReference type="NCBIfam" id="TIGR00099">
    <property type="entry name" value="Cof-subfamily"/>
    <property type="match status" value="1"/>
</dbReference>
<dbReference type="EMBL" id="JAGSND010000037">
    <property type="protein sequence ID" value="MBR0600608.1"/>
    <property type="molecule type" value="Genomic_DNA"/>
</dbReference>
<name>A0A8J8B385_9FIRM</name>
<dbReference type="SFLD" id="SFLDS00003">
    <property type="entry name" value="Haloacid_Dehalogenase"/>
    <property type="match status" value="1"/>
</dbReference>
<evidence type="ECO:0000313" key="1">
    <source>
        <dbReference type="EMBL" id="MBR0600608.1"/>
    </source>
</evidence>
<dbReference type="InterPro" id="IPR000150">
    <property type="entry name" value="Cof"/>
</dbReference>
<reference evidence="1" key="2">
    <citation type="submission" date="2021-04" db="EMBL/GenBank/DDBJ databases">
        <authorList>
            <person name="Liu J."/>
        </authorList>
    </citation>
    <scope>NUCLEOTIDE SEQUENCE</scope>
    <source>
        <strain evidence="1">BAD-6</strain>
    </source>
</reference>
<organism evidence="1 2">
    <name type="scientific">Sinanaerobacter chloroacetimidivorans</name>
    <dbReference type="NCBI Taxonomy" id="2818044"/>
    <lineage>
        <taxon>Bacteria</taxon>
        <taxon>Bacillati</taxon>
        <taxon>Bacillota</taxon>
        <taxon>Clostridia</taxon>
        <taxon>Peptostreptococcales</taxon>
        <taxon>Anaerovoracaceae</taxon>
        <taxon>Sinanaerobacter</taxon>
    </lineage>
</organism>
<dbReference type="GO" id="GO:0000287">
    <property type="term" value="F:magnesium ion binding"/>
    <property type="evidence" value="ECO:0007669"/>
    <property type="project" value="TreeGrafter"/>
</dbReference>
<dbReference type="SUPFAM" id="SSF56784">
    <property type="entry name" value="HAD-like"/>
    <property type="match status" value="1"/>
</dbReference>
<dbReference type="InterPro" id="IPR006379">
    <property type="entry name" value="HAD-SF_hydro_IIB"/>
</dbReference>
<dbReference type="SFLD" id="SFLDG01144">
    <property type="entry name" value="C2.B.4:_PGP_Like"/>
    <property type="match status" value="1"/>
</dbReference>
<dbReference type="SFLD" id="SFLDG01140">
    <property type="entry name" value="C2.B:_Phosphomannomutase_and_P"/>
    <property type="match status" value="1"/>
</dbReference>
<reference evidence="1" key="1">
    <citation type="submission" date="2021-04" db="EMBL/GenBank/DDBJ databases">
        <title>Sinoanaerobacter chloroacetimidivorans sp. nov., an obligate anaerobic bacterium isolated from anaerobic sludge.</title>
        <authorList>
            <person name="Bao Y."/>
        </authorList>
    </citation>
    <scope>NUCLEOTIDE SEQUENCE</scope>
    <source>
        <strain evidence="1">BAD-6</strain>
    </source>
</reference>
<comment type="caution">
    <text evidence="1">The sequence shown here is derived from an EMBL/GenBank/DDBJ whole genome shotgun (WGS) entry which is preliminary data.</text>
</comment>
<dbReference type="NCBIfam" id="TIGR01484">
    <property type="entry name" value="HAD-SF-IIB"/>
    <property type="match status" value="1"/>
</dbReference>
<dbReference type="Gene3D" id="3.30.1240.10">
    <property type="match status" value="1"/>
</dbReference>